<dbReference type="Gene3D" id="3.30.70.260">
    <property type="match status" value="2"/>
</dbReference>
<feature type="binding site" evidence="8">
    <location>
        <position position="120"/>
    </location>
    <ligand>
        <name>substrate</name>
    </ligand>
</feature>
<dbReference type="PROSITE" id="PS00324">
    <property type="entry name" value="ASPARTOKINASE"/>
    <property type="match status" value="1"/>
</dbReference>
<keyword evidence="6 8" id="KW-0067">ATP-binding</keyword>
<keyword evidence="5 9" id="KW-0418">Kinase</keyword>
<evidence type="ECO:0000256" key="3">
    <source>
        <dbReference type="ARBA" id="ARBA00022679"/>
    </source>
</evidence>
<evidence type="ECO:0000256" key="9">
    <source>
        <dbReference type="RuleBase" id="RU003448"/>
    </source>
</evidence>
<dbReference type="OrthoDB" id="9799110at2"/>
<reference evidence="12 13" key="1">
    <citation type="submission" date="2019-02" db="EMBL/GenBank/DDBJ databases">
        <authorList>
            <person name="Manzano-Marin A."/>
            <person name="Manzano-Marin A."/>
        </authorList>
    </citation>
    <scope>NUCLEOTIDE SEQUENCE [LARGE SCALE GENOMIC DNA]</scope>
    <source>
        <strain evidence="12 13">ErCikochiana</strain>
    </source>
</reference>
<dbReference type="InterPro" id="IPR001341">
    <property type="entry name" value="Asp_kinase"/>
</dbReference>
<proteinExistence type="inferred from homology"/>
<feature type="binding site" evidence="8">
    <location>
        <position position="228"/>
    </location>
    <ligand>
        <name>ATP</name>
        <dbReference type="ChEBI" id="CHEBI:30616"/>
    </ligand>
</feature>
<dbReference type="Proteomes" id="UP000294368">
    <property type="component" value="Chromosome"/>
</dbReference>
<keyword evidence="3 9" id="KW-0808">Transferase</keyword>
<accession>A0A451D933</accession>
<dbReference type="SUPFAM" id="SSF53633">
    <property type="entry name" value="Carbamate kinase-like"/>
    <property type="match status" value="1"/>
</dbReference>
<feature type="binding site" evidence="8">
    <location>
        <position position="46"/>
    </location>
    <ligand>
        <name>substrate</name>
    </ligand>
</feature>
<dbReference type="InterPro" id="IPR005260">
    <property type="entry name" value="Asp_kin_monofn"/>
</dbReference>
<feature type="binding site" evidence="8">
    <location>
        <begin position="222"/>
        <end position="223"/>
    </location>
    <ligand>
        <name>ATP</name>
        <dbReference type="ChEBI" id="CHEBI:30616"/>
    </ligand>
</feature>
<dbReference type="UniPathway" id="UPA00050">
    <property type="reaction ID" value="UER00461"/>
</dbReference>
<keyword evidence="4 8" id="KW-0547">Nucleotide-binding</keyword>
<evidence type="ECO:0000256" key="10">
    <source>
        <dbReference type="RuleBase" id="RU004249"/>
    </source>
</evidence>
<sequence length="448" mass="49795">MSQNLIIAKFGGSSVADYIAMNNSADVVLSNPAIRLVVLSASSGVTNQLLILATGQNKKKRLNVLTEIVRIQYSILEKMPHHAFIYGKINDIIEKIKILSSIAERVTSSELTDELVSCGELMSSLLFVEVLRQRRMDAEWFDVRRVMRTNACFGCAEPDIGILGKLVKQQLKPLLEEALIVTQGFIGQDKKGRTTTLGRGGSDYTAAILGEALQVKRIDIWTDVPGIYTTDPHLVPSARRIDEITFSEATAMAMFGAKILHPGTLLPAVRSDISIFIGSSKNPKAGGTIVSHKTHHLPTFRALTLRRKQILLQCHGLKRLSRNFLETILKIFIDYQISIAFMTISNVSLLLMVDMSYASTTITSLLRKSLSSELLSSCRLEVEDNLALVSIIGNSAFQTPRINQEVLRLLDFVNIRILDDGNLSVLCLLVQDYDSEQIIKILHRKIFE</sequence>
<dbReference type="RefSeq" id="WP_157988242.1">
    <property type="nucleotide sequence ID" value="NZ_LR217715.1"/>
</dbReference>
<dbReference type="GO" id="GO:0009089">
    <property type="term" value="P:lysine biosynthetic process via diaminopimelate"/>
    <property type="evidence" value="ECO:0007669"/>
    <property type="project" value="UniProtKB-UniPathway"/>
</dbReference>
<evidence type="ECO:0000256" key="7">
    <source>
        <dbReference type="ARBA" id="ARBA00047872"/>
    </source>
</evidence>
<feature type="binding site" evidence="8">
    <location>
        <begin position="9"/>
        <end position="12"/>
    </location>
    <ligand>
        <name>ATP</name>
        <dbReference type="ChEBI" id="CHEBI:30616"/>
    </ligand>
</feature>
<dbReference type="EMBL" id="LR217715">
    <property type="protein sequence ID" value="VFP82809.1"/>
    <property type="molecule type" value="Genomic_DNA"/>
</dbReference>
<dbReference type="Pfam" id="PF00696">
    <property type="entry name" value="AA_kinase"/>
    <property type="match status" value="1"/>
</dbReference>
<dbReference type="Gene3D" id="3.40.1160.10">
    <property type="entry name" value="Acetylglutamate kinase-like"/>
    <property type="match status" value="1"/>
</dbReference>
<evidence type="ECO:0000256" key="6">
    <source>
        <dbReference type="ARBA" id="ARBA00022840"/>
    </source>
</evidence>
<dbReference type="UniPathway" id="UPA00051">
    <property type="reaction ID" value="UER00462"/>
</dbReference>
<dbReference type="GO" id="GO:0009088">
    <property type="term" value="P:threonine biosynthetic process"/>
    <property type="evidence" value="ECO:0007669"/>
    <property type="project" value="UniProtKB-UniPathway"/>
</dbReference>
<dbReference type="NCBIfam" id="NF006570">
    <property type="entry name" value="PRK09084.1"/>
    <property type="match status" value="1"/>
</dbReference>
<evidence type="ECO:0000313" key="13">
    <source>
        <dbReference type="Proteomes" id="UP000294368"/>
    </source>
</evidence>
<dbReference type="PIRSF" id="PIRSF000726">
    <property type="entry name" value="Asp_kin"/>
    <property type="match status" value="1"/>
</dbReference>
<dbReference type="Gene3D" id="1.20.120.1320">
    <property type="entry name" value="Aspartokinase, catalytic domain"/>
    <property type="match status" value="1"/>
</dbReference>
<organism evidence="12 13">
    <name type="scientific">Candidatus Erwinia haradaeae</name>
    <dbReference type="NCBI Taxonomy" id="1922217"/>
    <lineage>
        <taxon>Bacteria</taxon>
        <taxon>Pseudomonadati</taxon>
        <taxon>Pseudomonadota</taxon>
        <taxon>Gammaproteobacteria</taxon>
        <taxon>Enterobacterales</taxon>
        <taxon>Erwiniaceae</taxon>
        <taxon>Erwinia</taxon>
    </lineage>
</organism>
<dbReference type="InterPro" id="IPR001048">
    <property type="entry name" value="Asp/Glu/Uridylate_kinase"/>
</dbReference>
<comment type="similarity">
    <text evidence="2 9">Belongs to the aspartokinase family.</text>
</comment>
<evidence type="ECO:0000313" key="12">
    <source>
        <dbReference type="EMBL" id="VFP82809.1"/>
    </source>
</evidence>
<dbReference type="InterPro" id="IPR042199">
    <property type="entry name" value="AsparK_Bifunc_asparK/hSer_DH"/>
</dbReference>
<evidence type="ECO:0000256" key="1">
    <source>
        <dbReference type="ARBA" id="ARBA00004766"/>
    </source>
</evidence>
<dbReference type="GO" id="GO:0004072">
    <property type="term" value="F:aspartate kinase activity"/>
    <property type="evidence" value="ECO:0007669"/>
    <property type="project" value="UniProtKB-EC"/>
</dbReference>
<evidence type="ECO:0000256" key="5">
    <source>
        <dbReference type="ARBA" id="ARBA00022777"/>
    </source>
</evidence>
<evidence type="ECO:0000256" key="4">
    <source>
        <dbReference type="ARBA" id="ARBA00022741"/>
    </source>
</evidence>
<dbReference type="GO" id="GO:0005524">
    <property type="term" value="F:ATP binding"/>
    <property type="evidence" value="ECO:0007669"/>
    <property type="project" value="UniProtKB-KW"/>
</dbReference>
<dbReference type="EC" id="2.7.2.4" evidence="9"/>
<dbReference type="InterPro" id="IPR018042">
    <property type="entry name" value="Aspartate_kinase_CS"/>
</dbReference>
<protein>
    <recommendedName>
        <fullName evidence="9">Aspartokinase</fullName>
        <ecNumber evidence="9">2.7.2.4</ecNumber>
    </recommendedName>
</protein>
<dbReference type="NCBIfam" id="TIGR00657">
    <property type="entry name" value="asp_kinases"/>
    <property type="match status" value="1"/>
</dbReference>
<name>A0A451D933_9GAMM</name>
<keyword evidence="10" id="KW-0028">Amino-acid biosynthesis</keyword>
<feature type="domain" description="Aspartate/glutamate/uridylate kinase" evidence="11">
    <location>
        <begin position="5"/>
        <end position="278"/>
    </location>
</feature>
<dbReference type="PANTHER" id="PTHR21499:SF59">
    <property type="entry name" value="ASPARTOKINASE"/>
    <property type="match status" value="1"/>
</dbReference>
<dbReference type="InterPro" id="IPR036393">
    <property type="entry name" value="AceGlu_kinase-like_sf"/>
</dbReference>
<gene>
    <name evidence="12" type="primary">lysC</name>
    <name evidence="12" type="ORF">ERCIKOCA2762_057</name>
</gene>
<comment type="catalytic activity">
    <reaction evidence="7 9">
        <text>L-aspartate + ATP = 4-phospho-L-aspartate + ADP</text>
        <dbReference type="Rhea" id="RHEA:23776"/>
        <dbReference type="ChEBI" id="CHEBI:29991"/>
        <dbReference type="ChEBI" id="CHEBI:30616"/>
        <dbReference type="ChEBI" id="CHEBI:57535"/>
        <dbReference type="ChEBI" id="CHEBI:456216"/>
        <dbReference type="EC" id="2.7.2.4"/>
    </reaction>
</comment>
<dbReference type="GO" id="GO:0005829">
    <property type="term" value="C:cytosol"/>
    <property type="evidence" value="ECO:0007669"/>
    <property type="project" value="TreeGrafter"/>
</dbReference>
<dbReference type="UniPathway" id="UPA00034">
    <property type="reaction ID" value="UER00015"/>
</dbReference>
<comment type="pathway">
    <text evidence="10">Amino-acid biosynthesis; L-threonine biosynthesis; L-threonine from L-aspartate: step 1/5.</text>
</comment>
<comment type="pathway">
    <text evidence="1 10">Amino-acid biosynthesis; L-lysine biosynthesis via DAP pathway; (S)-tetrahydrodipicolinate from L-aspartate: step 1/4.</text>
</comment>
<evidence type="ECO:0000256" key="8">
    <source>
        <dbReference type="PIRSR" id="PIRSR000726-1"/>
    </source>
</evidence>
<evidence type="ECO:0000256" key="2">
    <source>
        <dbReference type="ARBA" id="ARBA00010122"/>
    </source>
</evidence>
<comment type="pathway">
    <text evidence="10">Amino-acid biosynthesis; L-methionine biosynthesis via de novo pathway; L-homoserine from L-aspartate: step 1/3.</text>
</comment>
<dbReference type="GO" id="GO:0009090">
    <property type="term" value="P:homoserine biosynthetic process"/>
    <property type="evidence" value="ECO:0007669"/>
    <property type="project" value="TreeGrafter"/>
</dbReference>
<dbReference type="AlphaFoldDB" id="A0A451D933"/>
<evidence type="ECO:0000259" key="11">
    <source>
        <dbReference type="Pfam" id="PF00696"/>
    </source>
</evidence>
<dbReference type="PANTHER" id="PTHR21499">
    <property type="entry name" value="ASPARTATE KINASE"/>
    <property type="match status" value="1"/>
</dbReference>